<evidence type="ECO:0000313" key="2">
    <source>
        <dbReference type="EMBL" id="UGS25300.1"/>
    </source>
</evidence>
<feature type="transmembrane region" description="Helical" evidence="1">
    <location>
        <begin position="50"/>
        <end position="70"/>
    </location>
</feature>
<dbReference type="EMBL" id="CP082781">
    <property type="protein sequence ID" value="UGS25300.1"/>
    <property type="molecule type" value="Genomic_DNA"/>
</dbReference>
<accession>A0ABY3RPY7</accession>
<feature type="transmembrane region" description="Helical" evidence="1">
    <location>
        <begin position="25"/>
        <end position="44"/>
    </location>
</feature>
<protein>
    <submittedName>
        <fullName evidence="2">Uncharacterized protein</fullName>
    </submittedName>
</protein>
<keyword evidence="1" id="KW-1133">Transmembrane helix</keyword>
<feature type="transmembrane region" description="Helical" evidence="1">
    <location>
        <begin position="116"/>
        <end position="136"/>
    </location>
</feature>
<dbReference type="RefSeq" id="WP_231819201.1">
    <property type="nucleotide sequence ID" value="NZ_CP082781.1"/>
</dbReference>
<proteinExistence type="predicted"/>
<sequence length="153" mass="15093">MTAAGGARDPADDPAGVASGARRRAAGGFVVGVLVLGVAAVAFAGWPGGIAIRATALVSAVIGVLTLIVAGLARTIGRRYPDVASISGPNLLAGLLGGAVAGVGAVLCLLDGTRLTLGLVLAALMLVLGIQLAVYVRANHRDVRRARNAGPRA</sequence>
<dbReference type="Proteomes" id="UP001199642">
    <property type="component" value="Chromosome"/>
</dbReference>
<keyword evidence="1" id="KW-0472">Membrane</keyword>
<organism evidence="2 3">
    <name type="scientific">Microbacterium resistens</name>
    <dbReference type="NCBI Taxonomy" id="156977"/>
    <lineage>
        <taxon>Bacteria</taxon>
        <taxon>Bacillati</taxon>
        <taxon>Actinomycetota</taxon>
        <taxon>Actinomycetes</taxon>
        <taxon>Micrococcales</taxon>
        <taxon>Microbacteriaceae</taxon>
        <taxon>Microbacterium</taxon>
    </lineage>
</organism>
<reference evidence="2 3" key="1">
    <citation type="submission" date="2023-01" db="EMBL/GenBank/DDBJ databases">
        <title>Characterization of estradiol degrading bacteria Microbacterium sp. MZT7 and reveal degrading genes through genome analysis.</title>
        <authorList>
            <person name="Hao P."/>
            <person name="Gao Y."/>
        </authorList>
    </citation>
    <scope>NUCLEOTIDE SEQUENCE [LARGE SCALE GENOMIC DNA]</scope>
    <source>
        <strain evidence="2 3">MZT7</strain>
    </source>
</reference>
<name>A0ABY3RPY7_9MICO</name>
<keyword evidence="3" id="KW-1185">Reference proteome</keyword>
<gene>
    <name evidence="2" type="ORF">K8F61_11445</name>
</gene>
<evidence type="ECO:0000313" key="3">
    <source>
        <dbReference type="Proteomes" id="UP001199642"/>
    </source>
</evidence>
<feature type="transmembrane region" description="Helical" evidence="1">
    <location>
        <begin position="91"/>
        <end position="110"/>
    </location>
</feature>
<keyword evidence="1" id="KW-0812">Transmembrane</keyword>
<evidence type="ECO:0000256" key="1">
    <source>
        <dbReference type="SAM" id="Phobius"/>
    </source>
</evidence>